<feature type="binding site" evidence="11">
    <location>
        <position position="644"/>
    </location>
    <ligand>
        <name>Zn(2+)</name>
        <dbReference type="ChEBI" id="CHEBI:29105"/>
        <note>catalytic</note>
    </ligand>
</feature>
<evidence type="ECO:0000256" key="11">
    <source>
        <dbReference type="HAMAP-Rule" id="MF_00172"/>
    </source>
</evidence>
<feature type="binding site" evidence="11">
    <location>
        <position position="727"/>
    </location>
    <ligand>
        <name>Zn(2+)</name>
        <dbReference type="ChEBI" id="CHEBI:29105"/>
        <note>catalytic</note>
    </ligand>
</feature>
<dbReference type="CDD" id="cd03312">
    <property type="entry name" value="CIMS_N_terminal_like"/>
    <property type="match status" value="1"/>
</dbReference>
<evidence type="ECO:0000256" key="4">
    <source>
        <dbReference type="ARBA" id="ARBA00022603"/>
    </source>
</evidence>
<evidence type="ECO:0000256" key="2">
    <source>
        <dbReference type="ARBA" id="ARBA00004681"/>
    </source>
</evidence>
<keyword evidence="9 11" id="KW-0862">Zinc</keyword>
<comment type="cofactor">
    <cofactor evidence="11">
        <name>Zn(2+)</name>
        <dbReference type="ChEBI" id="CHEBI:29105"/>
    </cofactor>
    <text evidence="11">Binds 1 zinc ion per subunit.</text>
</comment>
<dbReference type="Pfam" id="PF08267">
    <property type="entry name" value="Meth_synt_1"/>
    <property type="match status" value="1"/>
</dbReference>
<feature type="domain" description="Cobalamin-independent methionine synthase MetE N-terminal" evidence="13">
    <location>
        <begin position="8"/>
        <end position="311"/>
    </location>
</feature>
<dbReference type="GO" id="GO:0003871">
    <property type="term" value="F:5-methyltetrahydropteroyltriglutamate-homocysteine S-methyltransferase activity"/>
    <property type="evidence" value="ECO:0007669"/>
    <property type="project" value="UniProtKB-EC"/>
</dbReference>
<dbReference type="Pfam" id="PF01717">
    <property type="entry name" value="Meth_synt_2"/>
    <property type="match status" value="1"/>
</dbReference>
<evidence type="ECO:0000256" key="8">
    <source>
        <dbReference type="ARBA" id="ARBA00022737"/>
    </source>
</evidence>
<dbReference type="Gene3D" id="3.20.20.210">
    <property type="match status" value="2"/>
</dbReference>
<name>A0ABV8E0R1_9NOCA</name>
<feature type="binding site" evidence="11">
    <location>
        <position position="600"/>
    </location>
    <ligand>
        <name>L-homocysteine</name>
        <dbReference type="ChEBI" id="CHEBI:58199"/>
    </ligand>
</feature>
<accession>A0ABV8E0R1</accession>
<sequence length="752" mass="81303">MSNTTFTATVLGFPRVGPNRELKRATESYWAGRTNAQALHAVAKELRTAQLTAALDAGLDSVPVGTFSYYDQVLDTAVLLGALPQRVSGIADELDRYFAAARGNAEVAPLEMTKWFDTNYHYLVPELAADTAFALHPEKPLAELQEALALGVPARPVVVGPVTFLKLAKSVDGSDLLDRLPDLIPLYERLLGLLAEAGAEWVQLDEPSLVTDLTEAELAAVRGTYRRLSEVTVRPAILVAAYFGRLGVALPALAETGIDGIAVDLVAGGDADVAAARSITDKLIVAGVIDGHNIWRADPDHALPRLTELRDAGVAVAVSSSCSLLHVPYGLAPETDLDQRLRGWLAFGDEKLAEIRVLATALTEGESAVADQLEIARTAVADRGADPRLRVDSVRERLDDLDAAATRRAPADERRVLQQERLNLPLLPTTTIGSYPQTGRIRVARAEFRRGEIDRAEYDTRMRAEIAEVIALQEEIGLDVLVHGEPERNDMVQYFAEQLDGFAATVNGWVQSYGTRCVRPPIVYGDVARPAVMTVEWITYAQSLTAKPVKGMLTGPVTILAWSFIRDDQPLADTARQIALAIRDETVDLEAAGIGVVQVDEPALRELLPLRRADQAAYLDWAVEAFRLATAGVADATQIHTHLCYSEFGEVIGAIHGLDADVTSIEAARSHMEVLDDLNAIGFDLGVGPGVYDIHSPRVPGAEEVRKSLELALKAVPAERLWVNPDCGLKTRSTAEVTASLRNLVAAAQALR</sequence>
<dbReference type="HAMAP" id="MF_00172">
    <property type="entry name" value="Meth_synth"/>
    <property type="match status" value="1"/>
</dbReference>
<dbReference type="RefSeq" id="WP_378615842.1">
    <property type="nucleotide sequence ID" value="NZ_JBHSAX010000022.1"/>
</dbReference>
<feature type="binding site" evidence="11">
    <location>
        <begin position="516"/>
        <end position="517"/>
    </location>
    <ligand>
        <name>5-methyltetrahydropteroyltri-L-glutamate</name>
        <dbReference type="ChEBI" id="CHEBI:58207"/>
    </ligand>
</feature>
<keyword evidence="10 11" id="KW-0486">Methionine biosynthesis</keyword>
<keyword evidence="7 11" id="KW-0479">Metal-binding</keyword>
<dbReference type="InterPro" id="IPR002629">
    <property type="entry name" value="Met_Synth_C/arc"/>
</dbReference>
<keyword evidence="6 11" id="KW-0808">Transferase</keyword>
<reference evidence="15" key="1">
    <citation type="journal article" date="2019" name="Int. J. Syst. Evol. Microbiol.">
        <title>The Global Catalogue of Microorganisms (GCM) 10K type strain sequencing project: providing services to taxonomists for standard genome sequencing and annotation.</title>
        <authorList>
            <consortium name="The Broad Institute Genomics Platform"/>
            <consortium name="The Broad Institute Genome Sequencing Center for Infectious Disease"/>
            <person name="Wu L."/>
            <person name="Ma J."/>
        </authorList>
    </citation>
    <scope>NUCLEOTIDE SEQUENCE [LARGE SCALE GENOMIC DNA]</scope>
    <source>
        <strain evidence="15">CGMCC 4.7330</strain>
    </source>
</reference>
<feature type="binding site" evidence="11">
    <location>
        <position position="600"/>
    </location>
    <ligand>
        <name>L-methionine</name>
        <dbReference type="ChEBI" id="CHEBI:57844"/>
    </ligand>
</feature>
<feature type="binding site" evidence="11">
    <location>
        <begin position="20"/>
        <end position="23"/>
    </location>
    <ligand>
        <name>5-methyltetrahydropteroyltri-L-glutamate</name>
        <dbReference type="ChEBI" id="CHEBI:58207"/>
    </ligand>
</feature>
<feature type="binding site" evidence="11">
    <location>
        <begin position="432"/>
        <end position="434"/>
    </location>
    <ligand>
        <name>L-methionine</name>
        <dbReference type="ChEBI" id="CHEBI:57844"/>
    </ligand>
</feature>
<dbReference type="Proteomes" id="UP001595696">
    <property type="component" value="Unassembled WGS sequence"/>
</dbReference>
<evidence type="ECO:0000259" key="13">
    <source>
        <dbReference type="Pfam" id="PF08267"/>
    </source>
</evidence>
<dbReference type="InterPro" id="IPR013215">
    <property type="entry name" value="Cbl-indep_Met_Synth_N"/>
</dbReference>
<comment type="similarity">
    <text evidence="3 11">Belongs to the vitamin-B12 independent methionine synthase family.</text>
</comment>
<dbReference type="GO" id="GO:0032259">
    <property type="term" value="P:methylation"/>
    <property type="evidence" value="ECO:0007669"/>
    <property type="project" value="UniProtKB-KW"/>
</dbReference>
<feature type="binding site" evidence="11">
    <location>
        <begin position="432"/>
        <end position="434"/>
    </location>
    <ligand>
        <name>L-homocysteine</name>
        <dbReference type="ChEBI" id="CHEBI:58199"/>
    </ligand>
</feature>
<evidence type="ECO:0000313" key="15">
    <source>
        <dbReference type="Proteomes" id="UP001595696"/>
    </source>
</evidence>
<dbReference type="EC" id="2.1.1.14" evidence="11"/>
<dbReference type="NCBIfam" id="NF003556">
    <property type="entry name" value="PRK05222.1"/>
    <property type="match status" value="1"/>
</dbReference>
<proteinExistence type="inferred from homology"/>
<organism evidence="14 15">
    <name type="scientific">Nocardia jiangsuensis</name>
    <dbReference type="NCBI Taxonomy" id="1691563"/>
    <lineage>
        <taxon>Bacteria</taxon>
        <taxon>Bacillati</taxon>
        <taxon>Actinomycetota</taxon>
        <taxon>Actinomycetes</taxon>
        <taxon>Mycobacteriales</taxon>
        <taxon>Nocardiaceae</taxon>
        <taxon>Nocardia</taxon>
    </lineage>
</organism>
<keyword evidence="5 11" id="KW-0028">Amino-acid biosynthesis</keyword>
<keyword evidence="8 11" id="KW-0677">Repeat</keyword>
<dbReference type="CDD" id="cd03311">
    <property type="entry name" value="CIMS_C_terminal_like"/>
    <property type="match status" value="1"/>
</dbReference>
<dbReference type="PANTHER" id="PTHR30519">
    <property type="entry name" value="5-METHYLTETRAHYDROPTEROYLTRIGLUTAMATE--HOMOCYSTEINE METHYLTRANSFERASE"/>
    <property type="match status" value="1"/>
</dbReference>
<evidence type="ECO:0000256" key="10">
    <source>
        <dbReference type="ARBA" id="ARBA00023167"/>
    </source>
</evidence>
<keyword evidence="15" id="KW-1185">Reference proteome</keyword>
<comment type="pathway">
    <text evidence="2 11">Amino-acid biosynthesis; L-methionine biosynthesis via de novo pathway; L-methionine from L-homocysteine (MetE route): step 1/1.</text>
</comment>
<feature type="binding site" evidence="11">
    <location>
        <position position="485"/>
    </location>
    <ligand>
        <name>L-homocysteine</name>
        <dbReference type="ChEBI" id="CHEBI:58199"/>
    </ligand>
</feature>
<comment type="caution">
    <text evidence="14">The sequence shown here is derived from an EMBL/GenBank/DDBJ whole genome shotgun (WGS) entry which is preliminary data.</text>
</comment>
<evidence type="ECO:0000256" key="7">
    <source>
        <dbReference type="ARBA" id="ARBA00022723"/>
    </source>
</evidence>
<feature type="active site" description="Proton donor" evidence="11">
    <location>
        <position position="695"/>
    </location>
</feature>
<protein>
    <recommendedName>
        <fullName evidence="11">5-methyltetrahydropteroyltriglutamate--homocysteine methyltransferase</fullName>
        <ecNumber evidence="11">2.1.1.14</ecNumber>
    </recommendedName>
    <alternativeName>
        <fullName evidence="11">Cobalamin-independent methionine synthase</fullName>
    </alternativeName>
    <alternativeName>
        <fullName evidence="11">Methionine synthase, vitamin-B12 independent isozyme</fullName>
    </alternativeName>
</protein>
<dbReference type="EMBL" id="JBHSAX010000022">
    <property type="protein sequence ID" value="MFC3965735.1"/>
    <property type="molecule type" value="Genomic_DNA"/>
</dbReference>
<dbReference type="SUPFAM" id="SSF51726">
    <property type="entry name" value="UROD/MetE-like"/>
    <property type="match status" value="2"/>
</dbReference>
<comment type="catalytic activity">
    <reaction evidence="11">
        <text>5-methyltetrahydropteroyltri-L-glutamate + L-homocysteine = tetrahydropteroyltri-L-glutamate + L-methionine</text>
        <dbReference type="Rhea" id="RHEA:21196"/>
        <dbReference type="ChEBI" id="CHEBI:57844"/>
        <dbReference type="ChEBI" id="CHEBI:58140"/>
        <dbReference type="ChEBI" id="CHEBI:58199"/>
        <dbReference type="ChEBI" id="CHEBI:58207"/>
        <dbReference type="EC" id="2.1.1.14"/>
    </reaction>
</comment>
<dbReference type="InterPro" id="IPR038071">
    <property type="entry name" value="UROD/MetE-like_sf"/>
</dbReference>
<feature type="binding site" evidence="11">
    <location>
        <position position="485"/>
    </location>
    <ligand>
        <name>L-methionine</name>
        <dbReference type="ChEBI" id="CHEBI:57844"/>
    </ligand>
</feature>
<feature type="binding site" evidence="11">
    <location>
        <position position="562"/>
    </location>
    <ligand>
        <name>5-methyltetrahydropteroyltri-L-glutamate</name>
        <dbReference type="ChEBI" id="CHEBI:58207"/>
    </ligand>
</feature>
<evidence type="ECO:0000259" key="12">
    <source>
        <dbReference type="Pfam" id="PF01717"/>
    </source>
</evidence>
<dbReference type="PIRSF" id="PIRSF000382">
    <property type="entry name" value="MeTrfase_B12_ind"/>
    <property type="match status" value="1"/>
</dbReference>
<evidence type="ECO:0000256" key="6">
    <source>
        <dbReference type="ARBA" id="ARBA00022679"/>
    </source>
</evidence>
<evidence type="ECO:0000256" key="5">
    <source>
        <dbReference type="ARBA" id="ARBA00022605"/>
    </source>
</evidence>
<feature type="binding site" evidence="11">
    <location>
        <position position="666"/>
    </location>
    <ligand>
        <name>Zn(2+)</name>
        <dbReference type="ChEBI" id="CHEBI:29105"/>
        <note>catalytic</note>
    </ligand>
</feature>
<feature type="binding site" evidence="11">
    <location>
        <position position="642"/>
    </location>
    <ligand>
        <name>Zn(2+)</name>
        <dbReference type="ChEBI" id="CHEBI:29105"/>
        <note>catalytic</note>
    </ligand>
</feature>
<evidence type="ECO:0000256" key="1">
    <source>
        <dbReference type="ARBA" id="ARBA00002777"/>
    </source>
</evidence>
<comment type="function">
    <text evidence="1 11">Catalyzes the transfer of a methyl group from 5-methyltetrahydrofolate to homocysteine resulting in methionine formation.</text>
</comment>
<feature type="domain" description="Cobalamin-independent methionine synthase MetE C-terminal/archaeal" evidence="12">
    <location>
        <begin position="427"/>
        <end position="749"/>
    </location>
</feature>
<feature type="binding site" evidence="11">
    <location>
        <position position="114"/>
    </location>
    <ligand>
        <name>5-methyltetrahydropteroyltri-L-glutamate</name>
        <dbReference type="ChEBI" id="CHEBI:58207"/>
    </ligand>
</feature>
<evidence type="ECO:0000256" key="9">
    <source>
        <dbReference type="ARBA" id="ARBA00022833"/>
    </source>
</evidence>
<dbReference type="InterPro" id="IPR006276">
    <property type="entry name" value="Cobalamin-indep_Met_synthase"/>
</dbReference>
<evidence type="ECO:0000313" key="14">
    <source>
        <dbReference type="EMBL" id="MFC3965735.1"/>
    </source>
</evidence>
<feature type="binding site" evidence="11">
    <location>
        <position position="606"/>
    </location>
    <ligand>
        <name>5-methyltetrahydropteroyltri-L-glutamate</name>
        <dbReference type="ChEBI" id="CHEBI:58207"/>
    </ligand>
</feature>
<gene>
    <name evidence="11 14" type="primary">metE</name>
    <name evidence="14" type="ORF">ACFO0B_27415</name>
</gene>
<evidence type="ECO:0000256" key="3">
    <source>
        <dbReference type="ARBA" id="ARBA00009553"/>
    </source>
</evidence>
<keyword evidence="4 11" id="KW-0489">Methyltransferase</keyword>
<dbReference type="NCBIfam" id="TIGR01371">
    <property type="entry name" value="met_syn_B12ind"/>
    <property type="match status" value="1"/>
</dbReference>